<name>A0A0R2T0I6_9GAMM</name>
<evidence type="ECO:0000313" key="1">
    <source>
        <dbReference type="EMBL" id="KRO78195.1"/>
    </source>
</evidence>
<evidence type="ECO:0000313" key="2">
    <source>
        <dbReference type="Proteomes" id="UP000051547"/>
    </source>
</evidence>
<dbReference type="EMBL" id="LIBE01000544">
    <property type="protein sequence ID" value="KRO78195.1"/>
    <property type="molecule type" value="Genomic_DNA"/>
</dbReference>
<reference evidence="1 2" key="1">
    <citation type="submission" date="2015-10" db="EMBL/GenBank/DDBJ databases">
        <title>Metagenome-Assembled Genomes uncover a global brackish microbiome.</title>
        <authorList>
            <person name="Hugerth L.W."/>
            <person name="Larsson J."/>
            <person name="Alneberg J."/>
            <person name="Lindh M.V."/>
            <person name="Legrand C."/>
            <person name="Pinhassi J."/>
            <person name="Andersson A.F."/>
        </authorList>
    </citation>
    <scope>NUCLEOTIDE SEQUENCE [LARGE SCALE GENOMIC DNA]</scope>
    <source>
        <strain evidence="1">BACL4 MAG-120920-bin41</strain>
    </source>
</reference>
<dbReference type="Proteomes" id="UP000051547">
    <property type="component" value="Unassembled WGS sequence"/>
</dbReference>
<protein>
    <submittedName>
        <fullName evidence="1">Uncharacterized protein</fullName>
    </submittedName>
</protein>
<gene>
    <name evidence="1" type="ORF">ABR72_03840</name>
</gene>
<dbReference type="AlphaFoldDB" id="A0A0R2T0I6"/>
<comment type="caution">
    <text evidence="1">The sequence shown here is derived from an EMBL/GenBank/DDBJ whole genome shotgun (WGS) entry which is preliminary data.</text>
</comment>
<proteinExistence type="predicted"/>
<organism evidence="1 2">
    <name type="scientific">OM182 bacterium BACL3 MAG-120920-bin41</name>
    <dbReference type="NCBI Taxonomy" id="1655580"/>
    <lineage>
        <taxon>Bacteria</taxon>
        <taxon>Pseudomonadati</taxon>
        <taxon>Pseudomonadota</taxon>
        <taxon>Gammaproteobacteria</taxon>
        <taxon>OMG group</taxon>
        <taxon>OM182 clade</taxon>
    </lineage>
</organism>
<sequence>MQQIDLVGGAKRFSFYAIHIAEPAQPIECSIPARGWIDSPAAGERVAENFTVSGWAFAEGNKVDLIRVLIDGKSAPYSGSRTERTDLDIVAGALLDSQFPQLGYRYQIETGDLSPGAHTLQLELVSDSGEVTNSLITEFYFSPIPRPN</sequence>
<accession>A0A0R2T0I6</accession>